<reference evidence="2" key="1">
    <citation type="submission" date="2023-07" db="EMBL/GenBank/DDBJ databases">
        <authorList>
            <consortium name="CYATHOMIX"/>
        </authorList>
    </citation>
    <scope>NUCLEOTIDE SEQUENCE</scope>
    <source>
        <strain evidence="2">N/A</strain>
    </source>
</reference>
<protein>
    <submittedName>
        <fullName evidence="2">Uncharacterized protein</fullName>
    </submittedName>
</protein>
<keyword evidence="3" id="KW-1185">Reference proteome</keyword>
<dbReference type="Proteomes" id="UP001176961">
    <property type="component" value="Unassembled WGS sequence"/>
</dbReference>
<accession>A0AA36DR43</accession>
<feature type="compositionally biased region" description="Basic and acidic residues" evidence="1">
    <location>
        <begin position="60"/>
        <end position="73"/>
    </location>
</feature>
<name>A0AA36DR43_CYLNA</name>
<feature type="compositionally biased region" description="Polar residues" evidence="1">
    <location>
        <begin position="21"/>
        <end position="59"/>
    </location>
</feature>
<feature type="compositionally biased region" description="Basic and acidic residues" evidence="1">
    <location>
        <begin position="1"/>
        <end position="12"/>
    </location>
</feature>
<organism evidence="2 3">
    <name type="scientific">Cylicocyclus nassatus</name>
    <name type="common">Nematode worm</name>
    <dbReference type="NCBI Taxonomy" id="53992"/>
    <lineage>
        <taxon>Eukaryota</taxon>
        <taxon>Metazoa</taxon>
        <taxon>Ecdysozoa</taxon>
        <taxon>Nematoda</taxon>
        <taxon>Chromadorea</taxon>
        <taxon>Rhabditida</taxon>
        <taxon>Rhabditina</taxon>
        <taxon>Rhabditomorpha</taxon>
        <taxon>Strongyloidea</taxon>
        <taxon>Strongylidae</taxon>
        <taxon>Cylicocyclus</taxon>
    </lineage>
</organism>
<feature type="region of interest" description="Disordered" evidence="1">
    <location>
        <begin position="1"/>
        <end position="122"/>
    </location>
</feature>
<evidence type="ECO:0000313" key="2">
    <source>
        <dbReference type="EMBL" id="CAJ0591148.1"/>
    </source>
</evidence>
<dbReference type="EMBL" id="CATQJL010000001">
    <property type="protein sequence ID" value="CAJ0591148.1"/>
    <property type="molecule type" value="Genomic_DNA"/>
</dbReference>
<evidence type="ECO:0000313" key="3">
    <source>
        <dbReference type="Proteomes" id="UP001176961"/>
    </source>
</evidence>
<sequence>MATDLVQEKDVVVESVPSGLAEQQPQSALKAETQQQSETSQKNLAENDLKTQSAQTSSGDDPKAQGVEAEKTSAEASAQGSADVAMKPVGDETIQRSGAPEDGESAASDNEGYYDYTYDDDDAPLSDPAKDWLLTEQAQGELSGRLHPPKRLNINKLQTGQGESIYLGCTRDEDSGNAGCAFGKFAIPDVDNYHLVDKVEQTKN</sequence>
<gene>
    <name evidence="2" type="ORF">CYNAS_LOCUS3131</name>
</gene>
<dbReference type="AlphaFoldDB" id="A0AA36DR43"/>
<proteinExistence type="predicted"/>
<evidence type="ECO:0000256" key="1">
    <source>
        <dbReference type="SAM" id="MobiDB-lite"/>
    </source>
</evidence>
<comment type="caution">
    <text evidence="2">The sequence shown here is derived from an EMBL/GenBank/DDBJ whole genome shotgun (WGS) entry which is preliminary data.</text>
</comment>